<dbReference type="AlphaFoldDB" id="A0AAD7JJE6"/>
<organism evidence="2 3">
    <name type="scientific">Mycena metata</name>
    <dbReference type="NCBI Taxonomy" id="1033252"/>
    <lineage>
        <taxon>Eukaryota</taxon>
        <taxon>Fungi</taxon>
        <taxon>Dikarya</taxon>
        <taxon>Basidiomycota</taxon>
        <taxon>Agaricomycotina</taxon>
        <taxon>Agaricomycetes</taxon>
        <taxon>Agaricomycetidae</taxon>
        <taxon>Agaricales</taxon>
        <taxon>Marasmiineae</taxon>
        <taxon>Mycenaceae</taxon>
        <taxon>Mycena</taxon>
    </lineage>
</organism>
<evidence type="ECO:0000313" key="2">
    <source>
        <dbReference type="EMBL" id="KAJ7765185.1"/>
    </source>
</evidence>
<dbReference type="EMBL" id="JARKIB010000026">
    <property type="protein sequence ID" value="KAJ7765185.1"/>
    <property type="molecule type" value="Genomic_DNA"/>
</dbReference>
<name>A0AAD7JJE6_9AGAR</name>
<gene>
    <name evidence="2" type="ORF">B0H16DRAFT_1454365</name>
</gene>
<evidence type="ECO:0000313" key="3">
    <source>
        <dbReference type="Proteomes" id="UP001215598"/>
    </source>
</evidence>
<keyword evidence="3" id="KW-1185">Reference proteome</keyword>
<sequence>MSTIPPPKLVKTNVRAEELVMDIRGGRDSRYYCIPPYHGAPEHASTGPKSTNGYPFHLVAQGHIVIFDTEDRPAAKASLTGYPDSSNAGYFSVEECIDAWQRLCDLGVHPHPPSLNAQRGDSASAVLVNTSPRKMKREATPNLGIELDRFRNGVGAGPSVSASPPPSPQKKGGEARRDVNFAIRGAGIVSSSAARSEERYLELQRRGEEPDILVTRNFERASCFALEDVQE</sequence>
<evidence type="ECO:0000256" key="1">
    <source>
        <dbReference type="SAM" id="MobiDB-lite"/>
    </source>
</evidence>
<feature type="region of interest" description="Disordered" evidence="1">
    <location>
        <begin position="154"/>
        <end position="175"/>
    </location>
</feature>
<proteinExistence type="predicted"/>
<comment type="caution">
    <text evidence="2">The sequence shown here is derived from an EMBL/GenBank/DDBJ whole genome shotgun (WGS) entry which is preliminary data.</text>
</comment>
<protein>
    <submittedName>
        <fullName evidence="2">Uncharacterized protein</fullName>
    </submittedName>
</protein>
<reference evidence="2" key="1">
    <citation type="submission" date="2023-03" db="EMBL/GenBank/DDBJ databases">
        <title>Massive genome expansion in bonnet fungi (Mycena s.s.) driven by repeated elements and novel gene families across ecological guilds.</title>
        <authorList>
            <consortium name="Lawrence Berkeley National Laboratory"/>
            <person name="Harder C.B."/>
            <person name="Miyauchi S."/>
            <person name="Viragh M."/>
            <person name="Kuo A."/>
            <person name="Thoen E."/>
            <person name="Andreopoulos B."/>
            <person name="Lu D."/>
            <person name="Skrede I."/>
            <person name="Drula E."/>
            <person name="Henrissat B."/>
            <person name="Morin E."/>
            <person name="Kohler A."/>
            <person name="Barry K."/>
            <person name="LaButti K."/>
            <person name="Morin E."/>
            <person name="Salamov A."/>
            <person name="Lipzen A."/>
            <person name="Mereny Z."/>
            <person name="Hegedus B."/>
            <person name="Baldrian P."/>
            <person name="Stursova M."/>
            <person name="Weitz H."/>
            <person name="Taylor A."/>
            <person name="Grigoriev I.V."/>
            <person name="Nagy L.G."/>
            <person name="Martin F."/>
            <person name="Kauserud H."/>
        </authorList>
    </citation>
    <scope>NUCLEOTIDE SEQUENCE</scope>
    <source>
        <strain evidence="2">CBHHK182m</strain>
    </source>
</reference>
<accession>A0AAD7JJE6</accession>
<dbReference type="Proteomes" id="UP001215598">
    <property type="component" value="Unassembled WGS sequence"/>
</dbReference>